<protein>
    <submittedName>
        <fullName evidence="1">Uncharacterized protein</fullName>
    </submittedName>
</protein>
<dbReference type="EMBL" id="RCZH01000008">
    <property type="protein sequence ID" value="TPG39381.1"/>
    <property type="molecule type" value="Genomic_DNA"/>
</dbReference>
<dbReference type="Proteomes" id="UP000319700">
    <property type="component" value="Unassembled WGS sequence"/>
</dbReference>
<name>A0A502ETF5_9FLAO</name>
<comment type="caution">
    <text evidence="1">The sequence shown here is derived from an EMBL/GenBank/DDBJ whole genome shotgun (WGS) entry which is preliminary data.</text>
</comment>
<evidence type="ECO:0000313" key="1">
    <source>
        <dbReference type="EMBL" id="TPG39381.1"/>
    </source>
</evidence>
<gene>
    <name evidence="1" type="ORF">EAH81_14145</name>
</gene>
<reference evidence="1 2" key="1">
    <citation type="journal article" date="2019" name="Environ. Microbiol.">
        <title>Species interactions and distinct microbial communities in high Arctic permafrost affected cryosols are associated with the CH4 and CO2 gas fluxes.</title>
        <authorList>
            <person name="Altshuler I."/>
            <person name="Hamel J."/>
            <person name="Turney S."/>
            <person name="Magnuson E."/>
            <person name="Levesque R."/>
            <person name="Greer C."/>
            <person name="Whyte L.G."/>
        </authorList>
    </citation>
    <scope>NUCLEOTIDE SEQUENCE [LARGE SCALE GENOMIC DNA]</scope>
    <source>
        <strain evidence="1 2">42</strain>
    </source>
</reference>
<proteinExistence type="predicted"/>
<accession>A0A502ETF5</accession>
<organism evidence="1 2">
    <name type="scientific">Flavobacterium pectinovorum</name>
    <dbReference type="NCBI Taxonomy" id="29533"/>
    <lineage>
        <taxon>Bacteria</taxon>
        <taxon>Pseudomonadati</taxon>
        <taxon>Bacteroidota</taxon>
        <taxon>Flavobacteriia</taxon>
        <taxon>Flavobacteriales</taxon>
        <taxon>Flavobacteriaceae</taxon>
        <taxon>Flavobacterium</taxon>
    </lineage>
</organism>
<dbReference type="AlphaFoldDB" id="A0A502ETF5"/>
<keyword evidence="2" id="KW-1185">Reference proteome</keyword>
<evidence type="ECO:0000313" key="2">
    <source>
        <dbReference type="Proteomes" id="UP000319700"/>
    </source>
</evidence>
<sequence length="92" mass="10820">MVSFGNKKTPAVGRGFYMYFLKKNYNSVSAEGSGILQDILHIVDFILWINLMGQICELFFNRPNKNINNFYYPIKIVCYVKFISKKLKKRKL</sequence>